<evidence type="ECO:0000256" key="17">
    <source>
        <dbReference type="ARBA" id="ARBA00036900"/>
    </source>
</evidence>
<dbReference type="SUPFAM" id="SSF110004">
    <property type="entry name" value="Glycolipid transfer protein, GLTP"/>
    <property type="match status" value="1"/>
</dbReference>
<evidence type="ECO:0000256" key="5">
    <source>
        <dbReference type="ARBA" id="ARBA00004514"/>
    </source>
</evidence>
<evidence type="ECO:0000256" key="12">
    <source>
        <dbReference type="ARBA" id="ARBA00023055"/>
    </source>
</evidence>
<dbReference type="Pfam" id="PF08718">
    <property type="entry name" value="GLTP"/>
    <property type="match status" value="1"/>
</dbReference>
<keyword evidence="22" id="KW-1185">Reference proteome</keyword>
<protein>
    <recommendedName>
        <fullName evidence="18">Ceramide-1-phosphate transfer protein</fullName>
    </recommendedName>
    <alternativeName>
        <fullName evidence="19">Glycolipid transfer protein domain-containing protein 1</fullName>
    </alternativeName>
</protein>
<dbReference type="GeneID" id="117349144"/>
<evidence type="ECO:0000256" key="13">
    <source>
        <dbReference type="ARBA" id="ARBA00023121"/>
    </source>
</evidence>
<keyword evidence="10" id="KW-0967">Endosome</keyword>
<evidence type="ECO:0000313" key="22">
    <source>
        <dbReference type="Proteomes" id="UP000515159"/>
    </source>
</evidence>
<dbReference type="InterPro" id="IPR036497">
    <property type="entry name" value="GLTP_sf"/>
</dbReference>
<dbReference type="InterPro" id="IPR014830">
    <property type="entry name" value="Glycolipid_transfer_prot_dom"/>
</dbReference>
<comment type="catalytic activity">
    <reaction evidence="16">
        <text>N-(9Z-octadecenoyl)-sphing-4-enine-1-phosphate(in) = N-(9Z-octadecenoyl)-sphing-4-enine-1-phosphate(out)</text>
        <dbReference type="Rhea" id="RHEA:45688"/>
        <dbReference type="ChEBI" id="CHEBI:85378"/>
    </reaction>
    <physiologicalReaction direction="left-to-right" evidence="16">
        <dbReference type="Rhea" id="RHEA:45689"/>
    </physiologicalReaction>
</comment>
<evidence type="ECO:0000256" key="14">
    <source>
        <dbReference type="ARBA" id="ARBA00023136"/>
    </source>
</evidence>
<dbReference type="CTD" id="80772"/>
<dbReference type="FunFam" id="1.10.3520.10:FF:000002">
    <property type="entry name" value="Ceramide-1-phosphate transfer protein"/>
    <property type="match status" value="1"/>
</dbReference>
<evidence type="ECO:0000256" key="18">
    <source>
        <dbReference type="ARBA" id="ARBA00039463"/>
    </source>
</evidence>
<dbReference type="GO" id="GO:1902387">
    <property type="term" value="F:ceramide 1-phosphate binding"/>
    <property type="evidence" value="ECO:0007669"/>
    <property type="project" value="TreeGrafter"/>
</dbReference>
<keyword evidence="14" id="KW-0472">Membrane</keyword>
<evidence type="ECO:0000256" key="11">
    <source>
        <dbReference type="ARBA" id="ARBA00023034"/>
    </source>
</evidence>
<evidence type="ECO:0000256" key="19">
    <source>
        <dbReference type="ARBA" id="ARBA00042989"/>
    </source>
</evidence>
<accession>A0A6P8PTP7</accession>
<keyword evidence="13" id="KW-0446">Lipid-binding</keyword>
<keyword evidence="15" id="KW-0539">Nucleus</keyword>
<dbReference type="GO" id="GO:0005886">
    <property type="term" value="C:plasma membrane"/>
    <property type="evidence" value="ECO:0007669"/>
    <property type="project" value="UniProtKB-SubCell"/>
</dbReference>
<keyword evidence="12" id="KW-0445">Lipid transport</keyword>
<dbReference type="PANTHER" id="PTHR10219:SF20">
    <property type="entry name" value="CERAMIDE-1-PHOSPHATE TRANSFER PROTEIN"/>
    <property type="match status" value="1"/>
</dbReference>
<evidence type="ECO:0000256" key="7">
    <source>
        <dbReference type="ARBA" id="ARBA00022448"/>
    </source>
</evidence>
<evidence type="ECO:0000313" key="23">
    <source>
        <dbReference type="RefSeq" id="XP_033778108.1"/>
    </source>
</evidence>
<evidence type="ECO:0000256" key="8">
    <source>
        <dbReference type="ARBA" id="ARBA00022475"/>
    </source>
</evidence>
<dbReference type="GO" id="GO:0010008">
    <property type="term" value="C:endosome membrane"/>
    <property type="evidence" value="ECO:0007669"/>
    <property type="project" value="UniProtKB-SubCell"/>
</dbReference>
<evidence type="ECO:0000256" key="4">
    <source>
        <dbReference type="ARBA" id="ARBA00004509"/>
    </source>
</evidence>
<proteinExistence type="inferred from homology"/>
<dbReference type="KEGG" id="gsh:117349144"/>
<dbReference type="Gene3D" id="1.10.3520.10">
    <property type="entry name" value="Glycolipid transfer protein"/>
    <property type="match status" value="1"/>
</dbReference>
<dbReference type="OrthoDB" id="116883at2759"/>
<dbReference type="Proteomes" id="UP000515159">
    <property type="component" value="Chromosome 15"/>
</dbReference>
<evidence type="ECO:0000256" key="1">
    <source>
        <dbReference type="ARBA" id="ARBA00004150"/>
    </source>
</evidence>
<gene>
    <name evidence="23" type="primary">CPTP</name>
</gene>
<dbReference type="InParanoid" id="A0A6P8PTP7"/>
<dbReference type="GO" id="GO:0032691">
    <property type="term" value="P:negative regulation of interleukin-1 beta production"/>
    <property type="evidence" value="ECO:0007669"/>
    <property type="project" value="UniProtKB-ARBA"/>
</dbReference>
<dbReference type="FunCoup" id="A0A6P8PTP7">
    <property type="interactions" value="719"/>
</dbReference>
<feature type="domain" description="Glycolipid transfer protein" evidence="21">
    <location>
        <begin position="48"/>
        <end position="196"/>
    </location>
</feature>
<dbReference type="RefSeq" id="XP_033778108.1">
    <property type="nucleotide sequence ID" value="XM_033922217.1"/>
</dbReference>
<comment type="function">
    <text evidence="20">Mediates the intracellular transfer of ceramide-1-phosphate (C1P) between organelle membranes and the cell membrane. Required for normal structure of the Golgi stacks. Can bind phosphoceramides with a variety of aliphatic chains, but has a preference for lipids with saturated C16:0 or monounsaturated C18:1 aliphatic chains, and is inefficient with phosphoceramides containing lignoceryl (C24:0). Plays a role in the regulation of the cellular levels of ceramide-1-phosphate, and thereby contributes to the regulation of phospholipase PLA2G4A activity and the release of arachidonic acid. Has no activity with galactosylceramide, lactosylceramide, sphingomyelin, phosphatidylcholine, phosphatidic acid and ceramide. C1P transfer is stimulated by phosphatidylserine in C1P source vesicles. Regulates autophagy and pyroptosis, but not apoptosis.</text>
</comment>
<dbReference type="GO" id="GO:0005829">
    <property type="term" value="C:cytosol"/>
    <property type="evidence" value="ECO:0007669"/>
    <property type="project" value="UniProtKB-SubCell"/>
</dbReference>
<evidence type="ECO:0000256" key="2">
    <source>
        <dbReference type="ARBA" id="ARBA00004413"/>
    </source>
</evidence>
<keyword evidence="11" id="KW-0333">Golgi apparatus</keyword>
<evidence type="ECO:0000256" key="16">
    <source>
        <dbReference type="ARBA" id="ARBA00036393"/>
    </source>
</evidence>
<dbReference type="PANTHER" id="PTHR10219">
    <property type="entry name" value="GLYCOLIPID TRANSFER PROTEIN-RELATED"/>
    <property type="match status" value="1"/>
</dbReference>
<comment type="subcellular location">
    <subcellularLocation>
        <location evidence="2">Cell membrane</location>
        <topology evidence="2">Peripheral membrane protein</topology>
        <orientation evidence="2">Cytoplasmic side</orientation>
    </subcellularLocation>
    <subcellularLocation>
        <location evidence="5">Cytoplasm</location>
        <location evidence="5">Cytosol</location>
    </subcellularLocation>
    <subcellularLocation>
        <location evidence="3">Endosome membrane</location>
        <topology evidence="3">Peripheral membrane protein</topology>
    </subcellularLocation>
    <subcellularLocation>
        <location evidence="1">Golgi apparatus</location>
        <location evidence="1">trans-Golgi network membrane</location>
        <topology evidence="1">Peripheral membrane protein</topology>
    </subcellularLocation>
    <subcellularLocation>
        <location evidence="4">Nucleus outer membrane</location>
        <topology evidence="4">Peripheral membrane protein</topology>
    </subcellularLocation>
</comment>
<dbReference type="GO" id="GO:1902388">
    <property type="term" value="F:ceramide 1-phosphate transfer activity"/>
    <property type="evidence" value="ECO:0007669"/>
    <property type="project" value="TreeGrafter"/>
</dbReference>
<organism evidence="22 23">
    <name type="scientific">Geotrypetes seraphini</name>
    <name type="common">Gaboon caecilian</name>
    <name type="synonym">Caecilia seraphini</name>
    <dbReference type="NCBI Taxonomy" id="260995"/>
    <lineage>
        <taxon>Eukaryota</taxon>
        <taxon>Metazoa</taxon>
        <taxon>Chordata</taxon>
        <taxon>Craniata</taxon>
        <taxon>Vertebrata</taxon>
        <taxon>Euteleostomi</taxon>
        <taxon>Amphibia</taxon>
        <taxon>Gymnophiona</taxon>
        <taxon>Geotrypetes</taxon>
    </lineage>
</organism>
<reference evidence="23" key="1">
    <citation type="submission" date="2025-08" db="UniProtKB">
        <authorList>
            <consortium name="RefSeq"/>
        </authorList>
    </citation>
    <scope>IDENTIFICATION</scope>
</reference>
<comment type="similarity">
    <text evidence="6">Belongs to the GLTP family.</text>
</comment>
<name>A0A6P8PTP7_GEOSA</name>
<keyword evidence="9" id="KW-0963">Cytoplasm</keyword>
<evidence type="ECO:0000256" key="3">
    <source>
        <dbReference type="ARBA" id="ARBA00004481"/>
    </source>
</evidence>
<dbReference type="GO" id="GO:0005640">
    <property type="term" value="C:nuclear outer membrane"/>
    <property type="evidence" value="ECO:0007669"/>
    <property type="project" value="UniProtKB-SubCell"/>
</dbReference>
<evidence type="ECO:0000256" key="10">
    <source>
        <dbReference type="ARBA" id="ARBA00022753"/>
    </source>
</evidence>
<evidence type="ECO:0000259" key="21">
    <source>
        <dbReference type="Pfam" id="PF08718"/>
    </source>
</evidence>
<evidence type="ECO:0000256" key="20">
    <source>
        <dbReference type="ARBA" id="ARBA00057343"/>
    </source>
</evidence>
<evidence type="ECO:0000256" key="6">
    <source>
        <dbReference type="ARBA" id="ARBA00007148"/>
    </source>
</evidence>
<dbReference type="AlphaFoldDB" id="A0A6P8PTP7"/>
<dbReference type="GO" id="GO:0005794">
    <property type="term" value="C:Golgi apparatus"/>
    <property type="evidence" value="ECO:0007669"/>
    <property type="project" value="UniProtKB-SubCell"/>
</dbReference>
<keyword evidence="8" id="KW-1003">Cell membrane</keyword>
<keyword evidence="7" id="KW-0813">Transport</keyword>
<evidence type="ECO:0000256" key="15">
    <source>
        <dbReference type="ARBA" id="ARBA00023242"/>
    </source>
</evidence>
<comment type="catalytic activity">
    <reaction evidence="17">
        <text>N-(hexadecanoyl)-sphing-4-enine-1-phosphate(in) = N-(hexadecanoyl)-sphing-4-enine-1-phosphate(out)</text>
        <dbReference type="Rhea" id="RHEA:45680"/>
        <dbReference type="ChEBI" id="CHEBI:72963"/>
    </reaction>
    <physiologicalReaction direction="left-to-right" evidence="17">
        <dbReference type="Rhea" id="RHEA:45681"/>
    </physiologicalReaction>
</comment>
<sequence length="234" mass="26846">MPPQKYITHARSSQKTEFSMTAVEEKFSLTEVLSSFKACLEKENQDVLMDYYISGWKGLVRFMNSLGAIFSFVSKDAVSKIQIMEAFRKSSSGDQYRSLQSMVAYELKAKLVDLNKRAEHSNSGCRTILRLHRALRWLQLFLEKLRTSTENSKTSVLCTEAYNDSLANYHPWIIRKTAMVSFYALPARNTFFEVMNVGSIEDVVTMLGEAMPYVSQVYDITQQLYAQHNLLDLP</sequence>
<evidence type="ECO:0000256" key="9">
    <source>
        <dbReference type="ARBA" id="ARBA00022490"/>
    </source>
</evidence>